<protein>
    <submittedName>
        <fullName evidence="1">Uncharacterized protein</fullName>
    </submittedName>
</protein>
<dbReference type="Proteomes" id="UP000516117">
    <property type="component" value="Chromosome"/>
</dbReference>
<gene>
    <name evidence="1" type="ORF">H9L22_00885</name>
</gene>
<organism evidence="1 2">
    <name type="scientific">Tessaracoccus defluvii</name>
    <dbReference type="NCBI Taxonomy" id="1285901"/>
    <lineage>
        <taxon>Bacteria</taxon>
        <taxon>Bacillati</taxon>
        <taxon>Actinomycetota</taxon>
        <taxon>Actinomycetes</taxon>
        <taxon>Propionibacteriales</taxon>
        <taxon>Propionibacteriaceae</taxon>
        <taxon>Tessaracoccus</taxon>
    </lineage>
</organism>
<proteinExistence type="predicted"/>
<keyword evidence="2" id="KW-1185">Reference proteome</keyword>
<dbReference type="EMBL" id="CP060789">
    <property type="protein sequence ID" value="QNP56117.1"/>
    <property type="molecule type" value="Genomic_DNA"/>
</dbReference>
<evidence type="ECO:0000313" key="1">
    <source>
        <dbReference type="EMBL" id="QNP56117.1"/>
    </source>
</evidence>
<dbReference type="KEGG" id="tdf:H9L22_00885"/>
<evidence type="ECO:0000313" key="2">
    <source>
        <dbReference type="Proteomes" id="UP000516117"/>
    </source>
</evidence>
<sequence>MYLTHGLIVPSGPRWIYIDNPLPTQTVVDMHNNMSLEARFQLAEHAETLWTMLSSDDIRGEPQTQPAWRQHGQSL</sequence>
<dbReference type="AlphaFoldDB" id="A0A7H0H6F1"/>
<dbReference type="RefSeq" id="WP_187721234.1">
    <property type="nucleotide sequence ID" value="NZ_BAABBL010000031.1"/>
</dbReference>
<name>A0A7H0H6F1_9ACTN</name>
<reference evidence="1 2" key="1">
    <citation type="submission" date="2020-08" db="EMBL/GenBank/DDBJ databases">
        <title>Genome sequence of Tessaracoccus defluvii JCM 17540T.</title>
        <authorList>
            <person name="Hyun D.-W."/>
            <person name="Bae J.-W."/>
        </authorList>
    </citation>
    <scope>NUCLEOTIDE SEQUENCE [LARGE SCALE GENOMIC DNA]</scope>
    <source>
        <strain evidence="1 2">JCM 17540</strain>
    </source>
</reference>
<accession>A0A7H0H6F1</accession>